<evidence type="ECO:0000259" key="2">
    <source>
        <dbReference type="PROSITE" id="PS50931"/>
    </source>
</evidence>
<organism evidence="3 4">
    <name type="scientific">Vibrio variabilis</name>
    <dbReference type="NCBI Taxonomy" id="990271"/>
    <lineage>
        <taxon>Bacteria</taxon>
        <taxon>Pseudomonadati</taxon>
        <taxon>Pseudomonadota</taxon>
        <taxon>Gammaproteobacteria</taxon>
        <taxon>Vibrionales</taxon>
        <taxon>Vibrionaceae</taxon>
        <taxon>Vibrio</taxon>
    </lineage>
</organism>
<gene>
    <name evidence="3" type="ORF">JCM19239_5383</name>
</gene>
<dbReference type="InterPro" id="IPR036390">
    <property type="entry name" value="WH_DNA-bd_sf"/>
</dbReference>
<dbReference type="Pfam" id="PF00126">
    <property type="entry name" value="HTH_1"/>
    <property type="match status" value="1"/>
</dbReference>
<feature type="domain" description="HTH lysR-type" evidence="2">
    <location>
        <begin position="7"/>
        <end position="62"/>
    </location>
</feature>
<dbReference type="Proteomes" id="UP000029223">
    <property type="component" value="Unassembled WGS sequence"/>
</dbReference>
<keyword evidence="4" id="KW-1185">Reference proteome</keyword>
<reference evidence="4" key="1">
    <citation type="submission" date="2014-09" db="EMBL/GenBank/DDBJ databases">
        <title>Vibrio variabilis JCM 19239. (C206) whole genome shotgun sequence.</title>
        <authorList>
            <person name="Sawabe T."/>
            <person name="Meirelles P."/>
            <person name="Nakanishi M."/>
            <person name="Sayaka M."/>
            <person name="Hattori M."/>
            <person name="Ohkuma M."/>
        </authorList>
    </citation>
    <scope>NUCLEOTIDE SEQUENCE [LARGE SCALE GENOMIC DNA]</scope>
    <source>
        <strain evidence="4">JCM 19239</strain>
    </source>
</reference>
<dbReference type="PANTHER" id="PTHR30537:SF5">
    <property type="entry name" value="HTH-TYPE TRANSCRIPTIONAL ACTIVATOR TTDR-RELATED"/>
    <property type="match status" value="1"/>
</dbReference>
<sequence length="130" mass="14692">MYNGKLLDGFVVFVEVVESGSFTIAAERTQHSTSYISKEVTKLEERLGVRLLQRTTRTLKLTPEGESFYQRARDVVDAAKAAEELVSGSQMEPTGLLKITCCGCWFNHDEVGIYRIRPALSKSDLRYRPE</sequence>
<evidence type="ECO:0000313" key="3">
    <source>
        <dbReference type="EMBL" id="GAL26548.1"/>
    </source>
</evidence>
<dbReference type="InterPro" id="IPR036388">
    <property type="entry name" value="WH-like_DNA-bd_sf"/>
</dbReference>
<dbReference type="Gene3D" id="1.10.10.10">
    <property type="entry name" value="Winged helix-like DNA-binding domain superfamily/Winged helix DNA-binding domain"/>
    <property type="match status" value="1"/>
</dbReference>
<proteinExistence type="inferred from homology"/>
<accession>A0ABQ0JCR3</accession>
<dbReference type="InterPro" id="IPR000847">
    <property type="entry name" value="LysR_HTH_N"/>
</dbReference>
<name>A0ABQ0JCR3_9VIBR</name>
<dbReference type="PROSITE" id="PS50931">
    <property type="entry name" value="HTH_LYSR"/>
    <property type="match status" value="1"/>
</dbReference>
<dbReference type="PANTHER" id="PTHR30537">
    <property type="entry name" value="HTH-TYPE TRANSCRIPTIONAL REGULATOR"/>
    <property type="match status" value="1"/>
</dbReference>
<comment type="similarity">
    <text evidence="1">Belongs to the LysR transcriptional regulatory family.</text>
</comment>
<reference evidence="4" key="2">
    <citation type="submission" date="2014-09" db="EMBL/GenBank/DDBJ databases">
        <authorList>
            <consortium name="NBRP consortium"/>
            <person name="Sawabe T."/>
            <person name="Meirelles P."/>
            <person name="Nakanishi M."/>
            <person name="Sayaka M."/>
            <person name="Hattori M."/>
            <person name="Ohkuma M."/>
        </authorList>
    </citation>
    <scope>NUCLEOTIDE SEQUENCE [LARGE SCALE GENOMIC DNA]</scope>
    <source>
        <strain evidence="4">JCM 19239</strain>
    </source>
</reference>
<evidence type="ECO:0000256" key="1">
    <source>
        <dbReference type="ARBA" id="ARBA00009437"/>
    </source>
</evidence>
<comment type="caution">
    <text evidence="3">The sequence shown here is derived from an EMBL/GenBank/DDBJ whole genome shotgun (WGS) entry which is preliminary data.</text>
</comment>
<protein>
    <submittedName>
        <fullName evidence="3">Transcriptional regulator LysR family</fullName>
    </submittedName>
</protein>
<dbReference type="InterPro" id="IPR058163">
    <property type="entry name" value="LysR-type_TF_proteobact-type"/>
</dbReference>
<dbReference type="SUPFAM" id="SSF46785">
    <property type="entry name" value="Winged helix' DNA-binding domain"/>
    <property type="match status" value="1"/>
</dbReference>
<evidence type="ECO:0000313" key="4">
    <source>
        <dbReference type="Proteomes" id="UP000029223"/>
    </source>
</evidence>
<dbReference type="EMBL" id="BBMS01000019">
    <property type="protein sequence ID" value="GAL26548.1"/>
    <property type="molecule type" value="Genomic_DNA"/>
</dbReference>